<dbReference type="InterPro" id="IPR029035">
    <property type="entry name" value="DHS-like_NAD/FAD-binding_dom"/>
</dbReference>
<evidence type="ECO:0000256" key="2">
    <source>
        <dbReference type="ARBA" id="ARBA00023027"/>
    </source>
</evidence>
<dbReference type="Pfam" id="PF02146">
    <property type="entry name" value="SIR2"/>
    <property type="match status" value="1"/>
</dbReference>
<name>A0A2R5GS37_9STRA</name>
<evidence type="ECO:0000256" key="4">
    <source>
        <dbReference type="SAM" id="MobiDB-lite"/>
    </source>
</evidence>
<evidence type="ECO:0000313" key="7">
    <source>
        <dbReference type="Proteomes" id="UP000241890"/>
    </source>
</evidence>
<keyword evidence="7" id="KW-1185">Reference proteome</keyword>
<dbReference type="EMBL" id="BEYU01000092">
    <property type="protein sequence ID" value="GBG31161.1"/>
    <property type="molecule type" value="Genomic_DNA"/>
</dbReference>
<keyword evidence="2" id="KW-0520">NAD</keyword>
<dbReference type="InterPro" id="IPR003000">
    <property type="entry name" value="Sirtuin"/>
</dbReference>
<dbReference type="PROSITE" id="PS50305">
    <property type="entry name" value="SIRTUIN"/>
    <property type="match status" value="1"/>
</dbReference>
<feature type="binding site" evidence="3">
    <location>
        <position position="153"/>
    </location>
    <ligand>
        <name>Zn(2+)</name>
        <dbReference type="ChEBI" id="CHEBI:29105"/>
    </ligand>
</feature>
<accession>A0A2R5GS37</accession>
<keyword evidence="3" id="KW-0479">Metal-binding</keyword>
<sequence>MASFVPPAARSKLRAATLQELVSFFRHGASAGHETRPGRICVLSGAGVSTESGIPDYRSPEGSYSRGHKPMSHQDFIKSGARRKRYWARAVVAQKHFREAKPNACHTAIAALEHAGFVSRVITQNVDRLHTMAGSSNVLELHGHGHGVHCLSCGTEYSRHEYQDKIYSVNKGWFDLHLDPNDFVDIRADGDAHLDITDYDNFFVPSCSQCGGTIMPTIVFFGGTVPAHVKQASFDAVKDADRLLVVGSSVTVWSSFRLCKAAKDQGKELAILNVGETRADPIADFKIDEVTCGQALTELTQDLLGPPSAWPGVSFSSSTSASAR</sequence>
<dbReference type="InterPro" id="IPR026591">
    <property type="entry name" value="Sirtuin_cat_small_dom_sf"/>
</dbReference>
<reference evidence="6 7" key="1">
    <citation type="submission" date="2017-12" db="EMBL/GenBank/DDBJ databases">
        <title>Sequencing, de novo assembly and annotation of complete genome of a new Thraustochytrid species, strain FCC1311.</title>
        <authorList>
            <person name="Sedici K."/>
            <person name="Godart F."/>
            <person name="Aiese Cigliano R."/>
            <person name="Sanseverino W."/>
            <person name="Barakat M."/>
            <person name="Ortet P."/>
            <person name="Marechal E."/>
            <person name="Cagnac O."/>
            <person name="Amato A."/>
        </authorList>
    </citation>
    <scope>NUCLEOTIDE SEQUENCE [LARGE SCALE GENOMIC DNA]</scope>
</reference>
<dbReference type="InterPro" id="IPR050134">
    <property type="entry name" value="NAD-dep_sirtuin_deacylases"/>
</dbReference>
<evidence type="ECO:0000256" key="3">
    <source>
        <dbReference type="PROSITE-ProRule" id="PRU00236"/>
    </source>
</evidence>
<evidence type="ECO:0000313" key="6">
    <source>
        <dbReference type="EMBL" id="GBG31161.1"/>
    </source>
</evidence>
<dbReference type="AlphaFoldDB" id="A0A2R5GS37"/>
<dbReference type="PANTHER" id="PTHR11085:SF10">
    <property type="entry name" value="NAD-DEPENDENT PROTEIN DEACYLASE SIRTUIN-5, MITOCHONDRIAL-RELATED"/>
    <property type="match status" value="1"/>
</dbReference>
<dbReference type="OrthoDB" id="424302at2759"/>
<dbReference type="GO" id="GO:0017136">
    <property type="term" value="F:histone deacetylase activity, NAD-dependent"/>
    <property type="evidence" value="ECO:0007669"/>
    <property type="project" value="TreeGrafter"/>
</dbReference>
<dbReference type="InterPro" id="IPR026590">
    <property type="entry name" value="Ssirtuin_cat_dom"/>
</dbReference>
<dbReference type="Gene3D" id="3.40.50.1220">
    <property type="entry name" value="TPP-binding domain"/>
    <property type="match status" value="1"/>
</dbReference>
<feature type="binding site" evidence="3">
    <location>
        <position position="150"/>
    </location>
    <ligand>
        <name>Zn(2+)</name>
        <dbReference type="ChEBI" id="CHEBI:29105"/>
    </ligand>
</feature>
<dbReference type="Proteomes" id="UP000241890">
    <property type="component" value="Unassembled WGS sequence"/>
</dbReference>
<feature type="binding site" evidence="3">
    <location>
        <position position="207"/>
    </location>
    <ligand>
        <name>Zn(2+)</name>
        <dbReference type="ChEBI" id="CHEBI:29105"/>
    </ligand>
</feature>
<keyword evidence="1" id="KW-0808">Transferase</keyword>
<gene>
    <name evidence="6" type="ORF">FCC1311_073822</name>
</gene>
<protein>
    <submittedName>
        <fullName evidence="6">NAD-dependent protein deacylase SRT2</fullName>
    </submittedName>
</protein>
<dbReference type="Gene3D" id="3.30.1600.10">
    <property type="entry name" value="SIR2/SIRT2 'Small Domain"/>
    <property type="match status" value="1"/>
</dbReference>
<dbReference type="FunCoup" id="A0A2R5GS37">
    <property type="interactions" value="81"/>
</dbReference>
<evidence type="ECO:0000259" key="5">
    <source>
        <dbReference type="PROSITE" id="PS50305"/>
    </source>
</evidence>
<comment type="caution">
    <text evidence="6">The sequence shown here is derived from an EMBL/GenBank/DDBJ whole genome shotgun (WGS) entry which is preliminary data.</text>
</comment>
<dbReference type="GO" id="GO:0070403">
    <property type="term" value="F:NAD+ binding"/>
    <property type="evidence" value="ECO:0007669"/>
    <property type="project" value="InterPro"/>
</dbReference>
<dbReference type="SUPFAM" id="SSF52467">
    <property type="entry name" value="DHS-like NAD/FAD-binding domain"/>
    <property type="match status" value="1"/>
</dbReference>
<keyword evidence="3" id="KW-0862">Zinc</keyword>
<dbReference type="GO" id="GO:0046872">
    <property type="term" value="F:metal ion binding"/>
    <property type="evidence" value="ECO:0007669"/>
    <property type="project" value="UniProtKB-KW"/>
</dbReference>
<feature type="binding site" evidence="3">
    <location>
        <position position="210"/>
    </location>
    <ligand>
        <name>Zn(2+)</name>
        <dbReference type="ChEBI" id="CHEBI:29105"/>
    </ligand>
</feature>
<dbReference type="InParanoid" id="A0A2R5GS37"/>
<feature type="region of interest" description="Disordered" evidence="4">
    <location>
        <begin position="52"/>
        <end position="72"/>
    </location>
</feature>
<dbReference type="PANTHER" id="PTHR11085">
    <property type="entry name" value="NAD-DEPENDENT PROTEIN DEACYLASE SIRTUIN-5, MITOCHONDRIAL-RELATED"/>
    <property type="match status" value="1"/>
</dbReference>
<feature type="active site" description="Proton acceptor" evidence="3">
    <location>
        <position position="142"/>
    </location>
</feature>
<evidence type="ECO:0000256" key="1">
    <source>
        <dbReference type="ARBA" id="ARBA00022679"/>
    </source>
</evidence>
<organism evidence="6 7">
    <name type="scientific">Hondaea fermentalgiana</name>
    <dbReference type="NCBI Taxonomy" id="2315210"/>
    <lineage>
        <taxon>Eukaryota</taxon>
        <taxon>Sar</taxon>
        <taxon>Stramenopiles</taxon>
        <taxon>Bigyra</taxon>
        <taxon>Labyrinthulomycetes</taxon>
        <taxon>Thraustochytrida</taxon>
        <taxon>Thraustochytriidae</taxon>
        <taxon>Hondaea</taxon>
    </lineage>
</organism>
<feature type="domain" description="Deacetylase sirtuin-type" evidence="5">
    <location>
        <begin position="15"/>
        <end position="307"/>
    </location>
</feature>
<proteinExistence type="predicted"/>
<dbReference type="NCBIfam" id="NF003738">
    <property type="entry name" value="PRK05333.1"/>
    <property type="match status" value="1"/>
</dbReference>